<proteinExistence type="predicted"/>
<evidence type="ECO:0000313" key="2">
    <source>
        <dbReference type="Proteomes" id="UP000033006"/>
    </source>
</evidence>
<accession>A0A0E3M3L5</accession>
<dbReference type="Proteomes" id="UP000033006">
    <property type="component" value="Segment"/>
</dbReference>
<gene>
    <name evidence="1" type="ORF">SEA_TP1604_59</name>
</gene>
<evidence type="ECO:0000313" key="1">
    <source>
        <dbReference type="EMBL" id="AKA61797.1"/>
    </source>
</evidence>
<sequence>MMNSMGPMDDTEHWANVAAEELARALELTGIGFMGTAGDEEGDVSVAFNSLADAEALMTLAVPQNIATGSLYDRATSSCLTMASFVESGTEPTDAQIEHAIRTGWTWTIHPAMRGRRMGWHVSVDIPAADANQVTANLNALRLGGVA</sequence>
<dbReference type="RefSeq" id="YP_009200174.1">
    <property type="nucleotide sequence ID" value="NC_028818.1"/>
</dbReference>
<keyword evidence="2" id="KW-1185">Reference proteome</keyword>
<name>A0A0E3M3L5_9CAUD</name>
<reference evidence="1 2" key="1">
    <citation type="submission" date="2015-03" db="EMBL/GenBank/DDBJ databases">
        <authorList>
            <person name="Phan H."/>
            <person name="Ton P."/>
            <person name="Bernal J.T."/>
            <person name="Kanani-Hendijani T.A."/>
            <person name="Munguia J."/>
            <person name="Olumba F.C."/>
            <person name="Orozco S."/>
            <person name="Gibbs Z.A."/>
            <person name="Donegan-Quick R."/>
            <person name="Visi D.K."/>
            <person name="Allen M.S."/>
            <person name="Hughes L.E."/>
            <person name="Bradley K.W."/>
            <person name="Asai D.J."/>
            <person name="Bowman C.A."/>
            <person name="Russell D.A."/>
            <person name="Pope W.H."/>
            <person name="Jacobs-Sera D."/>
            <person name="Hendrix R.W."/>
            <person name="Hatfull G.F."/>
        </authorList>
    </citation>
    <scope>NUCLEOTIDE SEQUENCE [LARGE SCALE GENOMIC DNA]</scope>
</reference>
<dbReference type="OrthoDB" id="22584at10239"/>
<organism evidence="1 2">
    <name type="scientific">Streptomyces phage TP1604</name>
    <dbReference type="NCBI Taxonomy" id="1636184"/>
    <lineage>
        <taxon>Viruses</taxon>
        <taxon>Duplodnaviria</taxon>
        <taxon>Heunggongvirae</taxon>
        <taxon>Uroviricota</taxon>
        <taxon>Caudoviricetes</taxon>
        <taxon>Woodruffvirus</taxon>
        <taxon>Woodruffvirus TP1604</taxon>
    </lineage>
</organism>
<protein>
    <submittedName>
        <fullName evidence="1">Uncharacterized protein</fullName>
    </submittedName>
</protein>
<dbReference type="GeneID" id="26627311"/>
<dbReference type="KEGG" id="vg:26627311"/>
<dbReference type="EMBL" id="KP876466">
    <property type="protein sequence ID" value="AKA61797.1"/>
    <property type="molecule type" value="Genomic_DNA"/>
</dbReference>